<feature type="coiled-coil region" evidence="8">
    <location>
        <begin position="1137"/>
        <end position="1213"/>
    </location>
</feature>
<dbReference type="GO" id="GO:0005524">
    <property type="term" value="F:ATP binding"/>
    <property type="evidence" value="ECO:0007669"/>
    <property type="project" value="UniProtKB-KW"/>
</dbReference>
<dbReference type="GO" id="GO:0005694">
    <property type="term" value="C:chromosome"/>
    <property type="evidence" value="ECO:0007669"/>
    <property type="project" value="InterPro"/>
</dbReference>
<feature type="domain" description="RecF/RecN/SMC N-terminal" evidence="9">
    <location>
        <begin position="2"/>
        <end position="1559"/>
    </location>
</feature>
<comment type="similarity">
    <text evidence="2">Belongs to the SMC family. SMC2 subfamily.</text>
</comment>
<dbReference type="CDD" id="cd03273">
    <property type="entry name" value="ABC_SMC2_euk"/>
    <property type="match status" value="1"/>
</dbReference>
<dbReference type="GO" id="GO:0030261">
    <property type="term" value="P:chromosome condensation"/>
    <property type="evidence" value="ECO:0007669"/>
    <property type="project" value="UniProtKB-KW"/>
</dbReference>
<dbReference type="STRING" id="658858.E1EYJ4"/>
<feature type="coiled-coil region" evidence="8">
    <location>
        <begin position="1086"/>
        <end position="1113"/>
    </location>
</feature>
<dbReference type="VEuPathDB" id="GiardiaDB:GLP15_1821"/>
<dbReference type="InterPro" id="IPR027417">
    <property type="entry name" value="P-loop_NTPase"/>
</dbReference>
<evidence type="ECO:0000256" key="7">
    <source>
        <dbReference type="ARBA" id="ARBA00023306"/>
    </source>
</evidence>
<dbReference type="InterPro" id="IPR003395">
    <property type="entry name" value="RecF/RecN/SMC_N"/>
</dbReference>
<organism evidence="11 12">
    <name type="scientific">Giardia intestinalis (strain P15)</name>
    <name type="common">Giardia lamblia</name>
    <dbReference type="NCBI Taxonomy" id="658858"/>
    <lineage>
        <taxon>Eukaryota</taxon>
        <taxon>Metamonada</taxon>
        <taxon>Diplomonadida</taxon>
        <taxon>Hexamitidae</taxon>
        <taxon>Giardiinae</taxon>
        <taxon>Giardia</taxon>
    </lineage>
</organism>
<evidence type="ECO:0000256" key="2">
    <source>
        <dbReference type="ARBA" id="ARBA00005231"/>
    </source>
</evidence>
<keyword evidence="5 8" id="KW-0175">Coiled coil</keyword>
<dbReference type="InterPro" id="IPR036277">
    <property type="entry name" value="SMC_hinge_sf"/>
</dbReference>
<comment type="caution">
    <text evidence="11">The sequence shown here is derived from an EMBL/GenBank/DDBJ whole genome shotgun (WGS) entry which is preliminary data.</text>
</comment>
<evidence type="ECO:0000313" key="11">
    <source>
        <dbReference type="EMBL" id="EFO64713.1"/>
    </source>
</evidence>
<dbReference type="SUPFAM" id="SSF52540">
    <property type="entry name" value="P-loop containing nucleoside triphosphate hydrolases"/>
    <property type="match status" value="1"/>
</dbReference>
<evidence type="ECO:0000256" key="3">
    <source>
        <dbReference type="ARBA" id="ARBA00022741"/>
    </source>
</evidence>
<evidence type="ECO:0000259" key="10">
    <source>
        <dbReference type="Pfam" id="PF06470"/>
    </source>
</evidence>
<dbReference type="Pfam" id="PF02463">
    <property type="entry name" value="SMC_N"/>
    <property type="match status" value="1"/>
</dbReference>
<evidence type="ECO:0000256" key="8">
    <source>
        <dbReference type="SAM" id="Coils"/>
    </source>
</evidence>
<dbReference type="GO" id="GO:0016887">
    <property type="term" value="F:ATP hydrolysis activity"/>
    <property type="evidence" value="ECO:0007669"/>
    <property type="project" value="InterPro"/>
</dbReference>
<sequence>MYIQEIILDGFKSYATQTRIGPFDPSFTAITGLNGTGKSNVLDAICFVLGISSLSRIRVTSLTELIYKQGQAGITKASATLVLNNENPAQSPPGYESYPVLEISRQIFKNGTTKYLLNGTVSKLRIIKHLFRSAGLNVDNPTFLVLQGRITTILSMKPMELLGLIEECAGTTIYDNNRSEAVKIFSAKESKLQEVSDTLSLDIFPRLQKLDSERQAAVELGRLESVMKIMGLLADAHKMHTIATQFLSIYQAKRTQQTHIQEIVHESKVIEEHTRELVEAIRSLDIEAQGLEANTQLERLTSEYSSAKSEMEVLAERVRAMRSQKATLQKVICDTENSYKVVKEKISRIQQDLKKVDNDPKVRCLAEQLDQILTEQKLTEARLMLTTSGSLLKANVKKDFLRISVPLTIADGLTSAGPALMEFQSSIRSLLSSCSHSNNSVDTYNTLWAKILQILQTEGHVMLEHFIGESADWIFSLREADALTPSELLSNLSLLFSKISVDVESPLGAFVSTHAKITFSSTSGLKIAAETDEANAGTLAQKIQGLLGHLGKLLAQIMELSTIFVSIGGSEAAQHGPAALQSKQTELYILTVNSKTGLMDADQFKTMDALRDELTKVLQMDHQTLFSEMNATAGVLFSMLYAHILQGHDIDIGALNLSSLRYIDILEETIKPLRLLATKFFDTLAQRVTAFASCVDTALMDVSSGACLTTVLKACSANTSFSAVAYMIASLPSDTRLAYDLIGPTLGFFTVNTKRIEEYCKETCGSVDERRYCQIIRILEMVALPKLFHIVFTSAEKAMKFIRNKAVCTERITAVPLDKINKKGIRNYSEVQDALAKERAFFLTDFVSSINSTVSDYVFGKAVLCESTASARRIAYSSFLGFKCITLDGDVVSPSGNVSGGSRSFNLSSSASVFSAADTYRRNGGAHVLLTPTKGTGAEFVDSAASNLYYEFVKMEKSVSSQAKDIHVAVSRVVDAAKLSLYAVHKCEDEMSSLVDTYNLQHFQAKLPMSIFTIFSEERVAHVSVPCQLTALLELQEDYKNYNMSILEIAESVGKVILLDRLMAEMKMLVSNMNASENPASLKDKLKSCTKQAAQLEAQLLQLTDQYNKKALEEDLVVSEEEERSLQIIIIENTKELKNVEDALSAAAKSLDKHAERVEAAHMRLQEQSKRLEGLIDEKLNKETEYKTLQGRLKELDNQISTEAEALDALKETSLRMCREHETLISRLDTTLSSICIVLSNGTNYLQCIMELQSYDTTQTDTLEGVRRATSKGHSHKGHKSHKRAENSGDLAFLQPELLQALNELQSSRNSTQSKAKYDELTNLITSCAIVTETVAAKMQSLDDQDNSRDPVRFLLTNPDVFEGLQTKLKTVHSKLVLSAGVSAGAQGTYEELRSNAMELQRLRDKILNDKEKILTFISQIDDKKMDALKTSYERINSDLNKVFAVLLPGSQASLKTVDPNDLSKGVFFDVKLGTTSTTISCLSGGQRSLLALSLIFSLLLYKPCPLYILDEIDAALDLNHTHNIGVLIKKSFPQSQFIIVSLKDGLFSNANVLLKTKFVGGSSAIDRYARNSESDNT</sequence>
<dbReference type="Gene3D" id="1.20.1060.20">
    <property type="match status" value="1"/>
</dbReference>
<dbReference type="EMBL" id="ACVC01000073">
    <property type="protein sequence ID" value="EFO64713.1"/>
    <property type="molecule type" value="Genomic_DNA"/>
</dbReference>
<gene>
    <name evidence="11" type="ORF">GLP15_1821</name>
</gene>
<comment type="subcellular location">
    <subcellularLocation>
        <location evidence="1">Nucleus</location>
    </subcellularLocation>
</comment>
<dbReference type="OrthoDB" id="10255539at2759"/>
<proteinExistence type="inferred from homology"/>
<dbReference type="Gene3D" id="3.30.70.1620">
    <property type="match status" value="1"/>
</dbReference>
<protein>
    <submittedName>
        <fullName evidence="11">SMC multi domain protein</fullName>
    </submittedName>
</protein>
<dbReference type="Pfam" id="PF06470">
    <property type="entry name" value="SMC_hinge"/>
    <property type="match status" value="1"/>
</dbReference>
<reference evidence="11 12" key="1">
    <citation type="journal article" date="2010" name="BMC Genomics">
        <title>Genome analysis and comparative genomics of a Giardia intestinalis assemblage E isolate.</title>
        <authorList>
            <person name="Jerlstrom-Hultqvist J."/>
            <person name="Franzen O."/>
            <person name="Ankarklev J."/>
            <person name="Xu F."/>
            <person name="Nohynkova E."/>
            <person name="Andersson J.O."/>
            <person name="Svard S.G."/>
            <person name="Andersson B."/>
        </authorList>
    </citation>
    <scope>NUCLEOTIDE SEQUENCE [LARGE SCALE GENOMIC DNA]</scope>
    <source>
        <strain evidence="11 12">P15</strain>
    </source>
</reference>
<dbReference type="Proteomes" id="UP000008974">
    <property type="component" value="Unassembled WGS sequence"/>
</dbReference>
<keyword evidence="6" id="KW-0226">DNA condensation</keyword>
<evidence type="ECO:0000256" key="5">
    <source>
        <dbReference type="ARBA" id="ARBA00023054"/>
    </source>
</evidence>
<dbReference type="InterPro" id="IPR027120">
    <property type="entry name" value="Smc2_ABC"/>
</dbReference>
<evidence type="ECO:0000256" key="6">
    <source>
        <dbReference type="ARBA" id="ARBA00023067"/>
    </source>
</evidence>
<dbReference type="GO" id="GO:0005634">
    <property type="term" value="C:nucleus"/>
    <property type="evidence" value="ECO:0007669"/>
    <property type="project" value="UniProtKB-SubCell"/>
</dbReference>
<feature type="domain" description="SMC hinge" evidence="10">
    <location>
        <begin position="779"/>
        <end position="875"/>
    </location>
</feature>
<evidence type="ECO:0000256" key="1">
    <source>
        <dbReference type="ARBA" id="ARBA00004123"/>
    </source>
</evidence>
<dbReference type="SUPFAM" id="SSF75553">
    <property type="entry name" value="Smc hinge domain"/>
    <property type="match status" value="1"/>
</dbReference>
<dbReference type="InterPro" id="IPR010935">
    <property type="entry name" value="SMC_hinge"/>
</dbReference>
<keyword evidence="7" id="KW-0131">Cell cycle</keyword>
<evidence type="ECO:0000256" key="4">
    <source>
        <dbReference type="ARBA" id="ARBA00022840"/>
    </source>
</evidence>
<evidence type="ECO:0000313" key="12">
    <source>
        <dbReference type="Proteomes" id="UP000008974"/>
    </source>
</evidence>
<dbReference type="PANTHER" id="PTHR43977">
    <property type="entry name" value="STRUCTURAL MAINTENANCE OF CHROMOSOMES PROTEIN 3"/>
    <property type="match status" value="1"/>
</dbReference>
<keyword evidence="4" id="KW-0067">ATP-binding</keyword>
<dbReference type="Gene3D" id="3.40.50.300">
    <property type="entry name" value="P-loop containing nucleotide triphosphate hydrolases"/>
    <property type="match status" value="2"/>
</dbReference>
<evidence type="ECO:0000259" key="9">
    <source>
        <dbReference type="Pfam" id="PF02463"/>
    </source>
</evidence>
<keyword evidence="3" id="KW-0547">Nucleotide-binding</keyword>
<feature type="coiled-coil region" evidence="8">
    <location>
        <begin position="297"/>
        <end position="359"/>
    </location>
</feature>
<accession>E1EYJ4</accession>
<name>E1EYJ4_GIAIA</name>
<dbReference type="OMA" id="ECAGTTI"/>